<protein>
    <submittedName>
        <fullName evidence="6">Methyltransferase domain-containing protein</fullName>
    </submittedName>
</protein>
<evidence type="ECO:0000256" key="2">
    <source>
        <dbReference type="ARBA" id="ARBA00022603"/>
    </source>
</evidence>
<dbReference type="PROSITE" id="PS00092">
    <property type="entry name" value="N6_MTASE"/>
    <property type="match status" value="1"/>
</dbReference>
<gene>
    <name evidence="6" type="ORF">ENM31_01135</name>
</gene>
<dbReference type="PANTHER" id="PTHR45875">
    <property type="entry name" value="METHYLTRANSFERASE N6AMT1"/>
    <property type="match status" value="1"/>
</dbReference>
<evidence type="ECO:0000259" key="5">
    <source>
        <dbReference type="Pfam" id="PF13649"/>
    </source>
</evidence>
<dbReference type="Pfam" id="PF13649">
    <property type="entry name" value="Methyltransf_25"/>
    <property type="match status" value="1"/>
</dbReference>
<proteinExistence type="inferred from homology"/>
<dbReference type="InterPro" id="IPR002052">
    <property type="entry name" value="DNA_methylase_N6_adenine_CS"/>
</dbReference>
<dbReference type="CDD" id="cd02440">
    <property type="entry name" value="AdoMet_MTases"/>
    <property type="match status" value="1"/>
</dbReference>
<dbReference type="Gene3D" id="3.40.50.150">
    <property type="entry name" value="Vaccinia Virus protein VP39"/>
    <property type="match status" value="1"/>
</dbReference>
<organism evidence="6">
    <name type="scientific">Caldiarchaeum subterraneum</name>
    <dbReference type="NCBI Taxonomy" id="311458"/>
    <lineage>
        <taxon>Archaea</taxon>
        <taxon>Nitrososphaerota</taxon>
        <taxon>Candidatus Caldarchaeales</taxon>
        <taxon>Candidatus Caldarchaeaceae</taxon>
        <taxon>Candidatus Caldarchaeum</taxon>
    </lineage>
</organism>
<sequence>MNEPYEPAEDSFLLEDVVRGLGGGGLAAEVGCSTGYILRALAEKGFEAVGTDVNSEALAQAVERLKNVQGIVHVVNASILPFRPNAFDVVVANPPYLPEEPEFHDPAVHGGPEGWETAAEVLKAARVCLKAGGTAVLLASSLSGVDGLLGYADGLGFRLVKRVEYSLFFERLYCFIFRLHG</sequence>
<dbReference type="AlphaFoldDB" id="A0A7J3VRX3"/>
<dbReference type="PANTHER" id="PTHR45875:SF1">
    <property type="entry name" value="METHYLTRANSFERASE N6AMT1"/>
    <property type="match status" value="1"/>
</dbReference>
<feature type="domain" description="Methyltransferase" evidence="5">
    <location>
        <begin position="29"/>
        <end position="93"/>
    </location>
</feature>
<dbReference type="InterPro" id="IPR041698">
    <property type="entry name" value="Methyltransf_25"/>
</dbReference>
<keyword evidence="3 6" id="KW-0808">Transferase</keyword>
<keyword evidence="2 6" id="KW-0489">Methyltransferase</keyword>
<dbReference type="SUPFAM" id="SSF53335">
    <property type="entry name" value="S-adenosyl-L-methionine-dependent methyltransferases"/>
    <property type="match status" value="1"/>
</dbReference>
<name>A0A7J3VRX3_CALS0</name>
<reference evidence="6" key="1">
    <citation type="journal article" date="2020" name="mSystems">
        <title>Genome- and Community-Level Interaction Insights into Carbon Utilization and Element Cycling Functions of Hydrothermarchaeota in Hydrothermal Sediment.</title>
        <authorList>
            <person name="Zhou Z."/>
            <person name="Liu Y."/>
            <person name="Xu W."/>
            <person name="Pan J."/>
            <person name="Luo Z.H."/>
            <person name="Li M."/>
        </authorList>
    </citation>
    <scope>NUCLEOTIDE SEQUENCE [LARGE SCALE GENOMIC DNA]</scope>
    <source>
        <strain evidence="6">SpSt-1074</strain>
    </source>
</reference>
<accession>A0A7J3VRX3</accession>
<dbReference type="GO" id="GO:0035657">
    <property type="term" value="C:eRF1 methyltransferase complex"/>
    <property type="evidence" value="ECO:0007669"/>
    <property type="project" value="TreeGrafter"/>
</dbReference>
<dbReference type="GO" id="GO:0032259">
    <property type="term" value="P:methylation"/>
    <property type="evidence" value="ECO:0007669"/>
    <property type="project" value="UniProtKB-KW"/>
</dbReference>
<evidence type="ECO:0000256" key="1">
    <source>
        <dbReference type="ARBA" id="ARBA00006149"/>
    </source>
</evidence>
<dbReference type="InterPro" id="IPR029063">
    <property type="entry name" value="SAM-dependent_MTases_sf"/>
</dbReference>
<keyword evidence="4" id="KW-0949">S-adenosyl-L-methionine</keyword>
<dbReference type="GO" id="GO:0003676">
    <property type="term" value="F:nucleic acid binding"/>
    <property type="evidence" value="ECO:0007669"/>
    <property type="project" value="InterPro"/>
</dbReference>
<comment type="caution">
    <text evidence="6">The sequence shown here is derived from an EMBL/GenBank/DDBJ whole genome shotgun (WGS) entry which is preliminary data.</text>
</comment>
<dbReference type="EMBL" id="DRXH01000043">
    <property type="protein sequence ID" value="HHM43888.1"/>
    <property type="molecule type" value="Genomic_DNA"/>
</dbReference>
<dbReference type="InterPro" id="IPR052190">
    <property type="entry name" value="Euk-Arch_PrmC-MTase"/>
</dbReference>
<evidence type="ECO:0000256" key="3">
    <source>
        <dbReference type="ARBA" id="ARBA00022679"/>
    </source>
</evidence>
<comment type="similarity">
    <text evidence="1">Belongs to the eukaryotic/archaeal PrmC-related family.</text>
</comment>
<dbReference type="GO" id="GO:0008757">
    <property type="term" value="F:S-adenosylmethionine-dependent methyltransferase activity"/>
    <property type="evidence" value="ECO:0007669"/>
    <property type="project" value="TreeGrafter"/>
</dbReference>
<dbReference type="GO" id="GO:0008276">
    <property type="term" value="F:protein methyltransferase activity"/>
    <property type="evidence" value="ECO:0007669"/>
    <property type="project" value="TreeGrafter"/>
</dbReference>
<evidence type="ECO:0000256" key="4">
    <source>
        <dbReference type="ARBA" id="ARBA00022691"/>
    </source>
</evidence>
<evidence type="ECO:0000313" key="6">
    <source>
        <dbReference type="EMBL" id="HHM43888.1"/>
    </source>
</evidence>